<dbReference type="OMA" id="MEIDVQY"/>
<dbReference type="GeneID" id="39750392"/>
<dbReference type="SUPFAM" id="SSF47473">
    <property type="entry name" value="EF-hand"/>
    <property type="match status" value="1"/>
</dbReference>
<dbReference type="OrthoDB" id="369379at2759"/>
<protein>
    <submittedName>
        <fullName evidence="1">Uncharacterized protein</fullName>
    </submittedName>
</protein>
<evidence type="ECO:0000313" key="1">
    <source>
        <dbReference type="EMBL" id="GAW83646.1"/>
    </source>
</evidence>
<accession>A0A1Y1JM29</accession>
<comment type="caution">
    <text evidence="1">The sequence shown here is derived from an EMBL/GenBank/DDBJ whole genome shotgun (WGS) entry which is preliminary data.</text>
</comment>
<gene>
    <name evidence="1" type="ORF">PGO_144440</name>
</gene>
<keyword evidence="2" id="KW-1185">Reference proteome</keyword>
<name>A0A1Y1JM29_PLAGO</name>
<reference evidence="2" key="1">
    <citation type="submission" date="2017-04" db="EMBL/GenBank/DDBJ databases">
        <title>Plasmodium gonderi genome.</title>
        <authorList>
            <person name="Arisue N."/>
            <person name="Honma H."/>
            <person name="Kawai S."/>
            <person name="Tougan T."/>
            <person name="Tanabe K."/>
            <person name="Horii T."/>
        </authorList>
    </citation>
    <scope>NUCLEOTIDE SEQUENCE [LARGE SCALE GENOMIC DNA]</scope>
    <source>
        <strain evidence="2">ATCC 30045</strain>
    </source>
</reference>
<organism evidence="1 2">
    <name type="scientific">Plasmodium gonderi</name>
    <dbReference type="NCBI Taxonomy" id="77519"/>
    <lineage>
        <taxon>Eukaryota</taxon>
        <taxon>Sar</taxon>
        <taxon>Alveolata</taxon>
        <taxon>Apicomplexa</taxon>
        <taxon>Aconoidasida</taxon>
        <taxon>Haemosporida</taxon>
        <taxon>Plasmodiidae</taxon>
        <taxon>Plasmodium</taxon>
        <taxon>Plasmodium (Plasmodium)</taxon>
    </lineage>
</organism>
<sequence length="159" mass="18464">MEIDVQYLIRALTYFTKTEDGELSEGDINIIFNKILSQNLSHENVRELIKNVKESIHRNRPNYVENFILTPSILHILINRQLKKHSLDEIFKDLFKCIESKGKMGKNELRTFIDLCKKNTTSGDSSLNLNKFNFGVTNSGESVDYNTFLNLMEGYLKRV</sequence>
<proteinExistence type="predicted"/>
<dbReference type="RefSeq" id="XP_028546235.1">
    <property type="nucleotide sequence ID" value="XM_028690434.1"/>
</dbReference>
<dbReference type="InterPro" id="IPR011992">
    <property type="entry name" value="EF-hand-dom_pair"/>
</dbReference>
<dbReference type="EMBL" id="BDQF01000015">
    <property type="protein sequence ID" value="GAW83646.1"/>
    <property type="molecule type" value="Genomic_DNA"/>
</dbReference>
<evidence type="ECO:0000313" key="2">
    <source>
        <dbReference type="Proteomes" id="UP000195521"/>
    </source>
</evidence>
<dbReference type="AlphaFoldDB" id="A0A1Y1JM29"/>
<dbReference type="Proteomes" id="UP000195521">
    <property type="component" value="Unassembled WGS sequence"/>
</dbReference>